<feature type="region of interest" description="Disordered" evidence="1">
    <location>
        <begin position="542"/>
        <end position="566"/>
    </location>
</feature>
<dbReference type="InterPro" id="IPR012340">
    <property type="entry name" value="NA-bd_OB-fold"/>
</dbReference>
<dbReference type="AlphaFoldDB" id="A0A1B6CS38"/>
<dbReference type="Gene3D" id="2.40.50.140">
    <property type="entry name" value="Nucleic acid-binding proteins"/>
    <property type="match status" value="1"/>
</dbReference>
<gene>
    <name evidence="2" type="ORF">g.38752</name>
</gene>
<evidence type="ECO:0000313" key="2">
    <source>
        <dbReference type="EMBL" id="JAS16053.1"/>
    </source>
</evidence>
<organism evidence="2">
    <name type="scientific">Clastoptera arizonana</name>
    <name type="common">Arizona spittle bug</name>
    <dbReference type="NCBI Taxonomy" id="38151"/>
    <lineage>
        <taxon>Eukaryota</taxon>
        <taxon>Metazoa</taxon>
        <taxon>Ecdysozoa</taxon>
        <taxon>Arthropoda</taxon>
        <taxon>Hexapoda</taxon>
        <taxon>Insecta</taxon>
        <taxon>Pterygota</taxon>
        <taxon>Neoptera</taxon>
        <taxon>Paraneoptera</taxon>
        <taxon>Hemiptera</taxon>
        <taxon>Auchenorrhyncha</taxon>
        <taxon>Cercopoidea</taxon>
        <taxon>Clastopteridae</taxon>
        <taxon>Clastoptera</taxon>
    </lineage>
</organism>
<name>A0A1B6CS38_9HEMI</name>
<feature type="compositionally biased region" description="Polar residues" evidence="1">
    <location>
        <begin position="711"/>
        <end position="725"/>
    </location>
</feature>
<proteinExistence type="predicted"/>
<dbReference type="EMBL" id="GEDC01021245">
    <property type="protein sequence ID" value="JAS16053.1"/>
    <property type="molecule type" value="Transcribed_RNA"/>
</dbReference>
<feature type="region of interest" description="Disordered" evidence="1">
    <location>
        <begin position="706"/>
        <end position="725"/>
    </location>
</feature>
<evidence type="ECO:0000256" key="1">
    <source>
        <dbReference type="SAM" id="MobiDB-lite"/>
    </source>
</evidence>
<dbReference type="SUPFAM" id="SSF50249">
    <property type="entry name" value="Nucleic acid-binding proteins"/>
    <property type="match status" value="1"/>
</dbReference>
<protein>
    <recommendedName>
        <fullName evidence="3">Telomeric single stranded DNA binding POT1/Cdc13 domain-containing protein</fullName>
    </recommendedName>
</protein>
<accession>A0A1B6CS38</accession>
<reference evidence="2" key="1">
    <citation type="submission" date="2015-12" db="EMBL/GenBank/DDBJ databases">
        <title>De novo transcriptome assembly of four potential Pierce s Disease insect vectors from Arizona vineyards.</title>
        <authorList>
            <person name="Tassone E.E."/>
        </authorList>
    </citation>
    <scope>NUCLEOTIDE SEQUENCE</scope>
</reference>
<evidence type="ECO:0008006" key="3">
    <source>
        <dbReference type="Google" id="ProtNLM"/>
    </source>
</evidence>
<feature type="compositionally biased region" description="Basic and acidic residues" evidence="1">
    <location>
        <begin position="542"/>
        <end position="563"/>
    </location>
</feature>
<sequence>MIHLEQINLSGKTANVVYVHKEARKYGEIKTLNETSQGSRGIIVGEVVQLQSLKISSVRSKTKRVLLLKEVYYDGMYGNRFRVILFGNKAIDSVTKNLAVADQLIFVDPLVVTHSNYEVPANIHQVQLECGTEVNTKERIFLIKKLNNSVTGLPDIITSQINNSDVLTDLPVIQLLENEVKELPKLSKDSKETIQNTHEINLVKDNFKCKPLYPKKNSTMMILNNNEICMDTKYDYIKVSDITKKQYKVNVYTIVVEINEVTTSFLNTRITFKAIDETCKGDEHIIITIIFDKYDEMQNKIKPNAIVRLHRMKISSFNGILKGTVYKGSDVLVVPYPTNSLISSAKKVSFTKNDKVRFEEMKKWLYDRYMPRVVSRDCVLYTLDSLKPGRQFQIHCLIKTKWIHPISRILVLSVSDGLSCPIKLFQVPVNEIDLVGRLQNFKSNLQIVDVLVETPGQKIKTIEVGTYVLLGPLILKECGLNTNDGNDYKLVLEGNGDTIKELDIFDPAVNRIKQRFSHISAQNHNSVSHDIDPPITEISVHSHKEEEQKELNIDGGKKEGTPKEKRKLFNISDNMEYEAKRRKNSSKSFEDLNCNLSDDNSFENIRITFPIDDEIFFNSANPIQKNEYPGVENKNKETLQLKRKIKSKLNEKILEFNENLDETPGSEISQKSAIMNEVKKKRIDELSQESVDHYFEKLGDLLHKYAKPGRKSSTSPKSIEVPTSNSSRNIQNISCEVDQMSHSSSSIMILEPDNVYMNNEQSYKTHDQTNTKIGKTISKTCVQCKGDNIFIIKFVQPPTGQRSHIVVQNNIIQVELDHTGKLKDQATLMTLFEKYLTKNLNSVVVEKELDKESKALGNVTSNNSTDEFLENAKIIDYNTFEDNSNASTVKRDTIHSTNKLGQSMILNSATKSKINNSLTVGDDYAFKILGGNENERNYLLDSTSRSIMGINQKVDIGTTNEGVENEHPNKESRVLSWLRNSNFGIRNDESDEYSAISDVKKKNIDNNYVMLSKGHVQVKGFIMDIQPSLTDEPLNLVSGYCSLGCQKLFLYSSLILDALSRRVVCPECYKNGKKNQVSYMFMLKIKLLDLTGKQQNMFICKENAERFLECTVKKFLNKLSTRKRVLKKLFTSKYNLNHTFAPKSCFNIKLVNSQTIILKT</sequence>